<dbReference type="AlphaFoldDB" id="A0A2W5L0F4"/>
<proteinExistence type="predicted"/>
<accession>A0A2W5L0F4</accession>
<protein>
    <submittedName>
        <fullName evidence="1">Uncharacterized protein</fullName>
    </submittedName>
</protein>
<sequence length="106" mass="11811">MAGKWRIAEMELWDREFIDLLGPGYIAFDDPDGSEFRFGAVTGTLDCSYAKASIHFTWEGFDEMDEASGEGWAELQDDGTLKGEISFHHGDQSTFIATQWTSSTAC</sequence>
<organism evidence="1 2">
    <name type="scientific">Sphingopyxis macrogoltabida</name>
    <name type="common">Sphingomonas macrogoltabidus</name>
    <dbReference type="NCBI Taxonomy" id="33050"/>
    <lineage>
        <taxon>Bacteria</taxon>
        <taxon>Pseudomonadati</taxon>
        <taxon>Pseudomonadota</taxon>
        <taxon>Alphaproteobacteria</taxon>
        <taxon>Sphingomonadales</taxon>
        <taxon>Sphingomonadaceae</taxon>
        <taxon>Sphingopyxis</taxon>
    </lineage>
</organism>
<gene>
    <name evidence="1" type="ORF">DI569_15750</name>
</gene>
<dbReference type="Proteomes" id="UP000248597">
    <property type="component" value="Unassembled WGS sequence"/>
</dbReference>
<comment type="caution">
    <text evidence="1">The sequence shown here is derived from an EMBL/GenBank/DDBJ whole genome shotgun (WGS) entry which is preliminary data.</text>
</comment>
<name>A0A2W5L0F4_SPHMC</name>
<evidence type="ECO:0000313" key="2">
    <source>
        <dbReference type="Proteomes" id="UP000248597"/>
    </source>
</evidence>
<dbReference type="EMBL" id="QFPJ01000064">
    <property type="protein sequence ID" value="PZQ20385.1"/>
    <property type="molecule type" value="Genomic_DNA"/>
</dbReference>
<evidence type="ECO:0000313" key="1">
    <source>
        <dbReference type="EMBL" id="PZQ20385.1"/>
    </source>
</evidence>
<reference evidence="1 2" key="1">
    <citation type="submission" date="2017-08" db="EMBL/GenBank/DDBJ databases">
        <title>Infants hospitalized years apart are colonized by the same room-sourced microbial strains.</title>
        <authorList>
            <person name="Brooks B."/>
            <person name="Olm M.R."/>
            <person name="Firek B.A."/>
            <person name="Baker R."/>
            <person name="Thomas B.C."/>
            <person name="Morowitz M.J."/>
            <person name="Banfield J.F."/>
        </authorList>
    </citation>
    <scope>NUCLEOTIDE SEQUENCE [LARGE SCALE GENOMIC DNA]</scope>
    <source>
        <strain evidence="1">S2_005_003_R2_47</strain>
    </source>
</reference>